<protein>
    <submittedName>
        <fullName evidence="1">Uncharacterized protein</fullName>
    </submittedName>
</protein>
<evidence type="ECO:0000313" key="1">
    <source>
        <dbReference type="EMBL" id="KAJ7540274.1"/>
    </source>
</evidence>
<organism evidence="1 2">
    <name type="scientific">Diphasiastrum complanatum</name>
    <name type="common">Issler's clubmoss</name>
    <name type="synonym">Lycopodium complanatum</name>
    <dbReference type="NCBI Taxonomy" id="34168"/>
    <lineage>
        <taxon>Eukaryota</taxon>
        <taxon>Viridiplantae</taxon>
        <taxon>Streptophyta</taxon>
        <taxon>Embryophyta</taxon>
        <taxon>Tracheophyta</taxon>
        <taxon>Lycopodiopsida</taxon>
        <taxon>Lycopodiales</taxon>
        <taxon>Lycopodiaceae</taxon>
        <taxon>Lycopodioideae</taxon>
        <taxon>Diphasiastrum</taxon>
    </lineage>
</organism>
<comment type="caution">
    <text evidence="1">The sequence shown here is derived from an EMBL/GenBank/DDBJ whole genome shotgun (WGS) entry which is preliminary data.</text>
</comment>
<name>A0ACC2CE40_DIPCM</name>
<sequence length="299" mass="33079">MADSQSASVPQPLFSFGVVADVQYADKDNGEYESRIQRYREAPNKLQEAVNTFNSVKQDLLFALTLGDIIDGNTTLEKTRADFHVILEILCKLDVPTCHLLGNHCLSLPRDEVLKALNMPARYYQTDLKAGWKLVVLDSMDMSLNWPEDTENYKAAADFLKAYPLGQANPQMSLWNGGIGSVQLSWLAALLKDAERDVVKLIVAGHHPVVGGSALTTHLVWNHQEVASMLVKSPAVVLYLCGHYHPGGYELVDQTHFVTVEAILEAPTKSKAHGLVHVYDHEIAIEGFGTVKSYNLKLP</sequence>
<reference evidence="2" key="1">
    <citation type="journal article" date="2024" name="Proc. Natl. Acad. Sci. U.S.A.">
        <title>Extraordinary preservation of gene collinearity over three hundred million years revealed in homosporous lycophytes.</title>
        <authorList>
            <person name="Li C."/>
            <person name="Wickell D."/>
            <person name="Kuo L.Y."/>
            <person name="Chen X."/>
            <person name="Nie B."/>
            <person name="Liao X."/>
            <person name="Peng D."/>
            <person name="Ji J."/>
            <person name="Jenkins J."/>
            <person name="Williams M."/>
            <person name="Shu S."/>
            <person name="Plott C."/>
            <person name="Barry K."/>
            <person name="Rajasekar S."/>
            <person name="Grimwood J."/>
            <person name="Han X."/>
            <person name="Sun S."/>
            <person name="Hou Z."/>
            <person name="He W."/>
            <person name="Dai G."/>
            <person name="Sun C."/>
            <person name="Schmutz J."/>
            <person name="Leebens-Mack J.H."/>
            <person name="Li F.W."/>
            <person name="Wang L."/>
        </authorList>
    </citation>
    <scope>NUCLEOTIDE SEQUENCE [LARGE SCALE GENOMIC DNA]</scope>
    <source>
        <strain evidence="2">cv. PW_Plant_1</strain>
    </source>
</reference>
<keyword evidence="2" id="KW-1185">Reference proteome</keyword>
<dbReference type="EMBL" id="CM055101">
    <property type="protein sequence ID" value="KAJ7540274.1"/>
    <property type="molecule type" value="Genomic_DNA"/>
</dbReference>
<proteinExistence type="predicted"/>
<evidence type="ECO:0000313" key="2">
    <source>
        <dbReference type="Proteomes" id="UP001162992"/>
    </source>
</evidence>
<dbReference type="Proteomes" id="UP001162992">
    <property type="component" value="Chromosome 10"/>
</dbReference>
<gene>
    <name evidence="1" type="ORF">O6H91_10G007400</name>
</gene>
<accession>A0ACC2CE40</accession>